<dbReference type="PIRSF" id="PIRSF034303">
    <property type="entry name" value="DUF1694"/>
    <property type="match status" value="1"/>
</dbReference>
<organism evidence="1 2">
    <name type="scientific">Tigheibacillus jepli</name>
    <dbReference type="NCBI Taxonomy" id="3035914"/>
    <lineage>
        <taxon>Bacteria</taxon>
        <taxon>Bacillati</taxon>
        <taxon>Bacillota</taxon>
        <taxon>Bacilli</taxon>
        <taxon>Bacillales</taxon>
        <taxon>Bacillaceae</taxon>
        <taxon>Tigheibacillus</taxon>
    </lineage>
</organism>
<comment type="caution">
    <text evidence="1">The sequence shown here is derived from an EMBL/GenBank/DDBJ whole genome shotgun (WGS) entry which is preliminary data.</text>
</comment>
<dbReference type="Proteomes" id="UP001228376">
    <property type="component" value="Unassembled WGS sequence"/>
</dbReference>
<dbReference type="RefSeq" id="WP_306067024.1">
    <property type="nucleotide sequence ID" value="NZ_JAROCA020000002.1"/>
</dbReference>
<evidence type="ECO:0000313" key="1">
    <source>
        <dbReference type="EMBL" id="MDY0406568.1"/>
    </source>
</evidence>
<name>A0ABU5CM69_9BACI</name>
<accession>A0ABU5CM69</accession>
<dbReference type="Pfam" id="PF07997">
    <property type="entry name" value="DUF1694"/>
    <property type="match status" value="1"/>
</dbReference>
<keyword evidence="2" id="KW-1185">Reference proteome</keyword>
<protein>
    <submittedName>
        <fullName evidence="1">YueI family protein</fullName>
    </submittedName>
</protein>
<dbReference type="InterPro" id="IPR012543">
    <property type="entry name" value="DUF1694"/>
</dbReference>
<dbReference type="Gene3D" id="3.30.1330.30">
    <property type="match status" value="1"/>
</dbReference>
<dbReference type="SUPFAM" id="SSF160515">
    <property type="entry name" value="YueI-like"/>
    <property type="match status" value="1"/>
</dbReference>
<proteinExistence type="predicted"/>
<dbReference type="EMBL" id="JAROCA020000002">
    <property type="protein sequence ID" value="MDY0406568.1"/>
    <property type="molecule type" value="Genomic_DNA"/>
</dbReference>
<evidence type="ECO:0000313" key="2">
    <source>
        <dbReference type="Proteomes" id="UP001228376"/>
    </source>
</evidence>
<sequence length="148" mass="17099">MAIKNVDDYLQEGMYGTRLPKQAERNKFLGTLRERVVLALTIGQVMTDRGIKKLEAEIQAYPDAKLVFNGNIADKFLQSEKRVAHKYNIPYSVIIDQETETKIGAVLYYDHAIDKDDIYFHEEKETTKKPDKNEQSTGFLAKLKHWFG</sequence>
<gene>
    <name evidence="1" type="ORF">P5G51_015415</name>
</gene>
<reference evidence="1 2" key="1">
    <citation type="submission" date="2023-10" db="EMBL/GenBank/DDBJ databases">
        <title>179-bfca-hs.</title>
        <authorList>
            <person name="Miliotis G."/>
            <person name="Sengupta P."/>
            <person name="Hameed A."/>
            <person name="Chuvochina M."/>
            <person name="Mcdonagh F."/>
            <person name="Simpson A.C."/>
            <person name="Singh N.K."/>
            <person name="Rekha P.D."/>
            <person name="Raman K."/>
            <person name="Hugenholtz P."/>
            <person name="Venkateswaran K."/>
        </authorList>
    </citation>
    <scope>NUCLEOTIDE SEQUENCE [LARGE SCALE GENOMIC DNA]</scope>
    <source>
        <strain evidence="1 2">179-BFC-A-HS</strain>
    </source>
</reference>
<dbReference type="InterPro" id="IPR029064">
    <property type="entry name" value="Ribosomal_eL30-like_sf"/>
</dbReference>